<keyword evidence="2" id="KW-0597">Phosphoprotein</keyword>
<dbReference type="Pfam" id="PF00550">
    <property type="entry name" value="PP-binding"/>
    <property type="match status" value="1"/>
</dbReference>
<dbReference type="AlphaFoldDB" id="A0AAW1S8I0"/>
<keyword evidence="3" id="KW-0808">Transferase</keyword>
<organism evidence="6 7">
    <name type="scientific">Elliptochloris bilobata</name>
    <dbReference type="NCBI Taxonomy" id="381761"/>
    <lineage>
        <taxon>Eukaryota</taxon>
        <taxon>Viridiplantae</taxon>
        <taxon>Chlorophyta</taxon>
        <taxon>core chlorophytes</taxon>
        <taxon>Trebouxiophyceae</taxon>
        <taxon>Trebouxiophyceae incertae sedis</taxon>
        <taxon>Elliptochloris clade</taxon>
        <taxon>Elliptochloris</taxon>
    </lineage>
</organism>
<evidence type="ECO:0000259" key="4">
    <source>
        <dbReference type="PROSITE" id="PS50075"/>
    </source>
</evidence>
<dbReference type="Pfam" id="PF00109">
    <property type="entry name" value="ketoacyl-synt"/>
    <property type="match status" value="1"/>
</dbReference>
<evidence type="ECO:0000313" key="7">
    <source>
        <dbReference type="Proteomes" id="UP001445335"/>
    </source>
</evidence>
<dbReference type="EMBL" id="JALJOU010000010">
    <property type="protein sequence ID" value="KAK9841826.1"/>
    <property type="molecule type" value="Genomic_DNA"/>
</dbReference>
<reference evidence="6 7" key="1">
    <citation type="journal article" date="2024" name="Nat. Commun.">
        <title>Phylogenomics reveals the evolutionary origins of lichenization in chlorophyte algae.</title>
        <authorList>
            <person name="Puginier C."/>
            <person name="Libourel C."/>
            <person name="Otte J."/>
            <person name="Skaloud P."/>
            <person name="Haon M."/>
            <person name="Grisel S."/>
            <person name="Petersen M."/>
            <person name="Berrin J.G."/>
            <person name="Delaux P.M."/>
            <person name="Dal Grande F."/>
            <person name="Keller J."/>
        </authorList>
    </citation>
    <scope>NUCLEOTIDE SEQUENCE [LARGE SCALE GENOMIC DNA]</scope>
    <source>
        <strain evidence="6 7">SAG 245.80</strain>
    </source>
</reference>
<evidence type="ECO:0000313" key="6">
    <source>
        <dbReference type="EMBL" id="KAK9841826.1"/>
    </source>
</evidence>
<dbReference type="InterPro" id="IPR014031">
    <property type="entry name" value="Ketoacyl_synth_C"/>
</dbReference>
<dbReference type="SMART" id="SM00823">
    <property type="entry name" value="PKS_PP"/>
    <property type="match status" value="1"/>
</dbReference>
<evidence type="ECO:0000256" key="2">
    <source>
        <dbReference type="ARBA" id="ARBA00022553"/>
    </source>
</evidence>
<dbReference type="InterPro" id="IPR020806">
    <property type="entry name" value="PKS_PP-bd"/>
</dbReference>
<dbReference type="Gene3D" id="3.40.47.10">
    <property type="match status" value="1"/>
</dbReference>
<dbReference type="CDD" id="cd00833">
    <property type="entry name" value="PKS"/>
    <property type="match status" value="1"/>
</dbReference>
<dbReference type="PROSITE" id="PS52004">
    <property type="entry name" value="KS3_2"/>
    <property type="match status" value="1"/>
</dbReference>
<proteinExistence type="predicted"/>
<evidence type="ECO:0000259" key="5">
    <source>
        <dbReference type="PROSITE" id="PS52004"/>
    </source>
</evidence>
<evidence type="ECO:0000256" key="3">
    <source>
        <dbReference type="ARBA" id="ARBA00022679"/>
    </source>
</evidence>
<dbReference type="InterPro" id="IPR020841">
    <property type="entry name" value="PKS_Beta-ketoAc_synthase_dom"/>
</dbReference>
<dbReference type="InterPro" id="IPR014030">
    <property type="entry name" value="Ketoacyl_synth_N"/>
</dbReference>
<dbReference type="InterPro" id="IPR050091">
    <property type="entry name" value="PKS_NRPS_Biosynth_Enz"/>
</dbReference>
<keyword evidence="1" id="KW-0596">Phosphopantetheine</keyword>
<dbReference type="GO" id="GO:0031177">
    <property type="term" value="F:phosphopantetheine binding"/>
    <property type="evidence" value="ECO:0007669"/>
    <property type="project" value="InterPro"/>
</dbReference>
<dbReference type="InterPro" id="IPR009081">
    <property type="entry name" value="PP-bd_ACP"/>
</dbReference>
<dbReference type="SUPFAM" id="SSF53901">
    <property type="entry name" value="Thiolase-like"/>
    <property type="match status" value="1"/>
</dbReference>
<dbReference type="InterPro" id="IPR016039">
    <property type="entry name" value="Thiolase-like"/>
</dbReference>
<feature type="domain" description="Carrier" evidence="4">
    <location>
        <begin position="1"/>
        <end position="59"/>
    </location>
</feature>
<dbReference type="Pfam" id="PF02801">
    <property type="entry name" value="Ketoacyl-synt_C"/>
    <property type="match status" value="1"/>
</dbReference>
<dbReference type="PANTHER" id="PTHR43775:SF37">
    <property type="entry name" value="SI:DKEY-61P9.11"/>
    <property type="match status" value="1"/>
</dbReference>
<dbReference type="GO" id="GO:0004312">
    <property type="term" value="F:fatty acid synthase activity"/>
    <property type="evidence" value="ECO:0007669"/>
    <property type="project" value="TreeGrafter"/>
</dbReference>
<dbReference type="SUPFAM" id="SSF47336">
    <property type="entry name" value="ACP-like"/>
    <property type="match status" value="1"/>
</dbReference>
<accession>A0AAW1S8I0</accession>
<dbReference type="PANTHER" id="PTHR43775">
    <property type="entry name" value="FATTY ACID SYNTHASE"/>
    <property type="match status" value="1"/>
</dbReference>
<protein>
    <recommendedName>
        <fullName evidence="8">Polyketide synthase</fullName>
    </recommendedName>
</protein>
<comment type="caution">
    <text evidence="6">The sequence shown here is derived from an EMBL/GenBank/DDBJ whole genome shotgun (WGS) entry which is preliminary data.</text>
</comment>
<name>A0AAW1S8I0_9CHLO</name>
<gene>
    <name evidence="6" type="ORF">WJX81_005522</name>
</gene>
<dbReference type="InterPro" id="IPR036736">
    <property type="entry name" value="ACP-like_sf"/>
</dbReference>
<dbReference type="PROSITE" id="PS50075">
    <property type="entry name" value="CARRIER"/>
    <property type="match status" value="1"/>
</dbReference>
<dbReference type="Proteomes" id="UP001445335">
    <property type="component" value="Unassembled WGS sequence"/>
</dbReference>
<dbReference type="GO" id="GO:0006633">
    <property type="term" value="P:fatty acid biosynthetic process"/>
    <property type="evidence" value="ECO:0007669"/>
    <property type="project" value="TreeGrafter"/>
</dbReference>
<evidence type="ECO:0000256" key="1">
    <source>
        <dbReference type="ARBA" id="ARBA00022450"/>
    </source>
</evidence>
<dbReference type="SMART" id="SM00825">
    <property type="entry name" value="PKS_KS"/>
    <property type="match status" value="1"/>
</dbReference>
<evidence type="ECO:0008006" key="8">
    <source>
        <dbReference type="Google" id="ProtNLM"/>
    </source>
</evidence>
<keyword evidence="7" id="KW-1185">Reference proteome</keyword>
<dbReference type="Gene3D" id="1.10.1200.10">
    <property type="entry name" value="ACP-like"/>
    <property type="match status" value="1"/>
</dbReference>
<sequence>MLGKAVGAHQPLMEAGLDSLGATELQATLGTAFGLQLPATTTIDYPTSAALAAHIGLLLGTVHLPAGSGATALPWQPDSSEATCACKLVAVACRYPGSEPNDGQAHFAETLRGEANLPSPAPLQRWDMEKYYAPEAAGGLTMYVRLGAFVPDIDSFDAALFRLSLAEGQAMDPQTRILLEQTWTALADAAAAMPAAPTERTGVYVGCMYQEYTQLQFNLGLKIGPGIATGNGLSYMVGRLSYAFGLTGPSVSTDTACSSSLGLLAGETLMGVAGGVNAMLLPITTCTISGLQALSPDARCKTFDASADGYGRGEGFAVAVLARADAPCALPLALVAGSAINQDGRSSSLTAPNGPSQSSLVTEVLEAAGLAPRAVSGVAVHGTGTQLGDPIERAPPVSQVP</sequence>
<feature type="domain" description="Ketosynthase family 3 (KS3)" evidence="5">
    <location>
        <begin position="83"/>
        <end position="401"/>
    </location>
</feature>